<dbReference type="SUPFAM" id="SSF52540">
    <property type="entry name" value="P-loop containing nucleoside triphosphate hydrolases"/>
    <property type="match status" value="1"/>
</dbReference>
<dbReference type="Proteomes" id="UP000199118">
    <property type="component" value="Unassembled WGS sequence"/>
</dbReference>
<keyword evidence="3" id="KW-1185">Reference proteome</keyword>
<accession>A0A1H2R5Z3</accession>
<sequence length="1068" mass="118868">MLSMSETEIHIDYLAVAEKAVRDGNTEDARLALRKWLCIGIDELGPIGSLSSILNSISASSPNNRKIPPVILRFLATEGVILADGWKGEVQRSIVSICETAAPDLCKFLKIDPRMQNFKKFEALQGAHSIMCGNLDALTTRYGDIESVVAAQKSITAPLNHGQVRAYCSPFGLNEIRAGIDATFSKLKAVTQSSASFVEDYADCRRALDQCNEVAQEISSFVTIDYVIPFLEMVDRLLNEYVASTKARFYSDLNSEWIQPSIAKKHPLHEVGREFSLSVPFRNDGPGMAIDVRATMVLSSDDVVLQSQVVPLGNVMPGEFSLVLPVMVLAPCKSFSGMVELDWAEVGAGSRKRKSFDFDVIAQAHDIDWSRLTYWTPYSTDVAKGSEFIGRLDKVEHLASKLLRTPMEPFYITGQKRVGKTSLVRAATEFAEANTVDSDIRQHFILWGDVAHADPAMALRQIGESIEEFITNSLPDGVSNVRHDYAGSLSPLLKVFDRAQSFLPNTKFVVTIDEFDEIPQELYLHGNLAETFFANLRSISRRDNVCLVLVGGENMAYVMSRQGQKLNNFVEVSLSYFSRETEWSDFQQMVRIPTSGKLSWHDDAVAEVFNISNGNPYYAKLVCAGVAKRSIAARDADITRLEVRQAADEQISSLGSNSFAHLWQDGIPKSPEEREPDVLRRSRVLVAAARCLRDRLSLTLSNLADKKVSGSLSAAEIQHVLNDLHMRQILEEEVHEYRFVLPIFGSWLADVGASKLVADALSEELAQSILAEENAALVRSEEIVSLSRSWPVYRGKSVTTDEIRAWYQQVESIKEQRLLFELLKKVKFFSEAHIRERLETVHSFVRSAIPPEVQTKRKQRRNDIAVVYVDGEGKSGSAYATMYAEQNRISARAVFSASSFARQIKLHIENHGVPAAVVVVDDIAATGNSLEGNLRSFASEHSEVIGHAKLRAISIVATQSAYDRLTRSLSDFEVDADFRACEILNEQHHAFPNDKSGWQSEDTWDRAKALCEQLGTYIYPKNPLGFGGMGLLVVFPTTVPNNTLPILHSRAKASSVVEWSPLFERVTH</sequence>
<gene>
    <name evidence="2" type="ORF">SAMN05444336_101248</name>
</gene>
<feature type="domain" description="PRTase-CE" evidence="1">
    <location>
        <begin position="803"/>
        <end position="1065"/>
    </location>
</feature>
<evidence type="ECO:0000313" key="3">
    <source>
        <dbReference type="Proteomes" id="UP000199118"/>
    </source>
</evidence>
<dbReference type="InterPro" id="IPR027417">
    <property type="entry name" value="P-loop_NTPase"/>
</dbReference>
<dbReference type="EMBL" id="FNMZ01000001">
    <property type="protein sequence ID" value="SDW14886.1"/>
    <property type="molecule type" value="Genomic_DNA"/>
</dbReference>
<evidence type="ECO:0000313" key="2">
    <source>
        <dbReference type="EMBL" id="SDW14886.1"/>
    </source>
</evidence>
<reference evidence="2 3" key="1">
    <citation type="submission" date="2016-10" db="EMBL/GenBank/DDBJ databases">
        <authorList>
            <person name="de Groot N.N."/>
        </authorList>
    </citation>
    <scope>NUCLEOTIDE SEQUENCE [LARGE SCALE GENOMIC DNA]</scope>
    <source>
        <strain evidence="2 3">DSM 17890</strain>
    </source>
</reference>
<name>A0A1H2R5Z3_9RHOB</name>
<dbReference type="Gene3D" id="3.40.50.300">
    <property type="entry name" value="P-loop containing nucleotide triphosphate hydrolases"/>
    <property type="match status" value="1"/>
</dbReference>
<dbReference type="RefSeq" id="WP_143040180.1">
    <property type="nucleotide sequence ID" value="NZ_FNMZ01000001.1"/>
</dbReference>
<dbReference type="InterPro" id="IPR056920">
    <property type="entry name" value="PRTase-CE"/>
</dbReference>
<protein>
    <recommendedName>
        <fullName evidence="1">PRTase-CE domain-containing protein</fullName>
    </recommendedName>
</protein>
<dbReference type="PANTHER" id="PTHR34301:SF8">
    <property type="entry name" value="ATPASE DOMAIN-CONTAINING PROTEIN"/>
    <property type="match status" value="1"/>
</dbReference>
<dbReference type="Pfam" id="PF24390">
    <property type="entry name" value="PRTase-CE"/>
    <property type="match status" value="1"/>
</dbReference>
<proteinExistence type="predicted"/>
<dbReference type="PANTHER" id="PTHR34301">
    <property type="entry name" value="DNA-BINDING PROTEIN-RELATED"/>
    <property type="match status" value="1"/>
</dbReference>
<dbReference type="AlphaFoldDB" id="A0A1H2R5Z3"/>
<evidence type="ECO:0000259" key="1">
    <source>
        <dbReference type="Pfam" id="PF24390"/>
    </source>
</evidence>
<organism evidence="2 3">
    <name type="scientific">Albimonas donghaensis</name>
    <dbReference type="NCBI Taxonomy" id="356660"/>
    <lineage>
        <taxon>Bacteria</taxon>
        <taxon>Pseudomonadati</taxon>
        <taxon>Pseudomonadota</taxon>
        <taxon>Alphaproteobacteria</taxon>
        <taxon>Rhodobacterales</taxon>
        <taxon>Paracoccaceae</taxon>
        <taxon>Albimonas</taxon>
    </lineage>
</organism>
<dbReference type="OrthoDB" id="8427993at2"/>